<name>A0A2U8VWN3_9HYPH</name>
<feature type="transmembrane region" description="Helical" evidence="6">
    <location>
        <begin position="394"/>
        <end position="415"/>
    </location>
</feature>
<dbReference type="Proteomes" id="UP000246058">
    <property type="component" value="Chromosome"/>
</dbReference>
<keyword evidence="2 6" id="KW-0812">Transmembrane</keyword>
<comment type="subcellular location">
    <subcellularLocation>
        <location evidence="1">Membrane</location>
        <topology evidence="1">Multi-pass membrane protein</topology>
    </subcellularLocation>
</comment>
<reference evidence="8 9" key="1">
    <citation type="submission" date="2018-05" db="EMBL/GenBank/DDBJ databases">
        <title>Complete Genome Sequence of Methylobacterium sp. 17Sr1-43.</title>
        <authorList>
            <person name="Srinivasan S."/>
        </authorList>
    </citation>
    <scope>NUCLEOTIDE SEQUENCE [LARGE SCALE GENOMIC DNA]</scope>
    <source>
        <strain evidence="8 9">17Sr1-43</strain>
    </source>
</reference>
<feature type="transmembrane region" description="Helical" evidence="6">
    <location>
        <begin position="435"/>
        <end position="456"/>
    </location>
</feature>
<protein>
    <submittedName>
        <fullName evidence="8">O-antigen ligase domain-containing protein</fullName>
    </submittedName>
</protein>
<accession>A0A2U8VWN3</accession>
<evidence type="ECO:0000313" key="9">
    <source>
        <dbReference type="Proteomes" id="UP000246058"/>
    </source>
</evidence>
<feature type="transmembrane region" description="Helical" evidence="6">
    <location>
        <begin position="246"/>
        <end position="272"/>
    </location>
</feature>
<feature type="transmembrane region" description="Helical" evidence="6">
    <location>
        <begin position="181"/>
        <end position="204"/>
    </location>
</feature>
<evidence type="ECO:0000256" key="2">
    <source>
        <dbReference type="ARBA" id="ARBA00022692"/>
    </source>
</evidence>
<dbReference type="GO" id="GO:0016020">
    <property type="term" value="C:membrane"/>
    <property type="evidence" value="ECO:0007669"/>
    <property type="project" value="UniProtKB-SubCell"/>
</dbReference>
<sequence>MPGCGCRAPPTRWRWSRVIGPARPTRSSTSTRPARPISGSRADPAGEDAMQARAVTMPAAARDPNDLYLRCLACALVGYAVFGKGFAVLGVAPLYVGELTLGLGLLALMRTRCWFAMLATPTSLLLAVLIVWVLVRTVPFIGAYGVDAVRDSVIVVYGLFAFVVVALLLEKPARLGWILRAYAGFAFLYGLIGGFLFATTVTMADSLRIPGTQIQLPYVRAGEAAFHLGGAAVFVLLGLRRVNALWCFVLCINMAVVTVSRAATLACLVPILLGVVLGRQFRRFAPAALIGLSLLAGAALADLRVMMPGDREVGAMQIVEGISSVFGASEAANFEGTKEFRLRWWRTIRDYTLHGPYFWSGKGFGVNLAMEDGYHHFVTQEATLRSPHNGHMTVLARAGVPGLALWIALLGAWFGMLLHSLLLARQAGHGRWAAVFVWITCYGAGILVNASFDVALEGPMSGIWFWSVVGLGIGASMIYRAGLVDAIGDPA</sequence>
<keyword evidence="8" id="KW-0436">Ligase</keyword>
<feature type="domain" description="O-antigen ligase-related" evidence="7">
    <location>
        <begin position="247"/>
        <end position="407"/>
    </location>
</feature>
<feature type="transmembrane region" description="Helical" evidence="6">
    <location>
        <begin position="152"/>
        <end position="169"/>
    </location>
</feature>
<proteinExistence type="predicted"/>
<gene>
    <name evidence="8" type="ORF">DK427_22790</name>
</gene>
<dbReference type="Pfam" id="PF04932">
    <property type="entry name" value="Wzy_C"/>
    <property type="match status" value="1"/>
</dbReference>
<evidence type="ECO:0000259" key="7">
    <source>
        <dbReference type="Pfam" id="PF04932"/>
    </source>
</evidence>
<dbReference type="KEGG" id="meti:DK427_22790"/>
<evidence type="ECO:0000256" key="5">
    <source>
        <dbReference type="SAM" id="MobiDB-lite"/>
    </source>
</evidence>
<feature type="transmembrane region" description="Helical" evidence="6">
    <location>
        <begin position="284"/>
        <end position="301"/>
    </location>
</feature>
<evidence type="ECO:0000256" key="3">
    <source>
        <dbReference type="ARBA" id="ARBA00022989"/>
    </source>
</evidence>
<feature type="transmembrane region" description="Helical" evidence="6">
    <location>
        <begin position="92"/>
        <end position="111"/>
    </location>
</feature>
<dbReference type="OrthoDB" id="185849at2"/>
<evidence type="ECO:0000313" key="8">
    <source>
        <dbReference type="EMBL" id="AWN38217.1"/>
    </source>
</evidence>
<evidence type="ECO:0000256" key="6">
    <source>
        <dbReference type="SAM" id="Phobius"/>
    </source>
</evidence>
<feature type="transmembrane region" description="Helical" evidence="6">
    <location>
        <begin position="123"/>
        <end position="146"/>
    </location>
</feature>
<dbReference type="InterPro" id="IPR007016">
    <property type="entry name" value="O-antigen_ligase-rel_domated"/>
</dbReference>
<keyword evidence="3 6" id="KW-1133">Transmembrane helix</keyword>
<evidence type="ECO:0000256" key="1">
    <source>
        <dbReference type="ARBA" id="ARBA00004141"/>
    </source>
</evidence>
<evidence type="ECO:0000256" key="4">
    <source>
        <dbReference type="ARBA" id="ARBA00023136"/>
    </source>
</evidence>
<feature type="region of interest" description="Disordered" evidence="5">
    <location>
        <begin position="17"/>
        <end position="45"/>
    </location>
</feature>
<dbReference type="AlphaFoldDB" id="A0A2U8VWN3"/>
<organism evidence="8 9">
    <name type="scientific">Methylobacterium radiodurans</name>
    <dbReference type="NCBI Taxonomy" id="2202828"/>
    <lineage>
        <taxon>Bacteria</taxon>
        <taxon>Pseudomonadati</taxon>
        <taxon>Pseudomonadota</taxon>
        <taxon>Alphaproteobacteria</taxon>
        <taxon>Hyphomicrobiales</taxon>
        <taxon>Methylobacteriaceae</taxon>
        <taxon>Methylobacterium</taxon>
    </lineage>
</organism>
<dbReference type="GO" id="GO:0016874">
    <property type="term" value="F:ligase activity"/>
    <property type="evidence" value="ECO:0007669"/>
    <property type="project" value="UniProtKB-KW"/>
</dbReference>
<feature type="transmembrane region" description="Helical" evidence="6">
    <location>
        <begin position="463"/>
        <end position="482"/>
    </location>
</feature>
<keyword evidence="4 6" id="KW-0472">Membrane</keyword>
<keyword evidence="9" id="KW-1185">Reference proteome</keyword>
<dbReference type="EMBL" id="CP029551">
    <property type="protein sequence ID" value="AWN38217.1"/>
    <property type="molecule type" value="Genomic_DNA"/>
</dbReference>